<dbReference type="AlphaFoldDB" id="A0A645GK93"/>
<name>A0A645GK93_9ZZZZ</name>
<comment type="caution">
    <text evidence="1">The sequence shown here is derived from an EMBL/GenBank/DDBJ whole genome shotgun (WGS) entry which is preliminary data.</text>
</comment>
<organism evidence="1">
    <name type="scientific">bioreactor metagenome</name>
    <dbReference type="NCBI Taxonomy" id="1076179"/>
    <lineage>
        <taxon>unclassified sequences</taxon>
        <taxon>metagenomes</taxon>
        <taxon>ecological metagenomes</taxon>
    </lineage>
</organism>
<gene>
    <name evidence="1" type="ORF">SDC9_171527</name>
</gene>
<reference evidence="1" key="1">
    <citation type="submission" date="2019-08" db="EMBL/GenBank/DDBJ databases">
        <authorList>
            <person name="Kucharzyk K."/>
            <person name="Murdoch R.W."/>
            <person name="Higgins S."/>
            <person name="Loffler F."/>
        </authorList>
    </citation>
    <scope>NUCLEOTIDE SEQUENCE</scope>
</reference>
<dbReference type="EMBL" id="VSSQ01072861">
    <property type="protein sequence ID" value="MPN24133.1"/>
    <property type="molecule type" value="Genomic_DNA"/>
</dbReference>
<accession>A0A645GK93</accession>
<proteinExistence type="predicted"/>
<evidence type="ECO:0000313" key="1">
    <source>
        <dbReference type="EMBL" id="MPN24133.1"/>
    </source>
</evidence>
<sequence length="46" mass="5148">MKCIRHPRHEAQRHKFASALVDGLHLTLFQIGDAVLVRIGNLGAEK</sequence>
<protein>
    <submittedName>
        <fullName evidence="1">Uncharacterized protein</fullName>
    </submittedName>
</protein>